<dbReference type="CDD" id="cd06588">
    <property type="entry name" value="PhnB_like"/>
    <property type="match status" value="1"/>
</dbReference>
<accession>A0ABN2NXU6</accession>
<dbReference type="EMBL" id="BAAAMY010000001">
    <property type="protein sequence ID" value="GAA1906760.1"/>
    <property type="molecule type" value="Genomic_DNA"/>
</dbReference>
<dbReference type="PANTHER" id="PTHR33990:SF1">
    <property type="entry name" value="PROTEIN YJDN"/>
    <property type="match status" value="1"/>
</dbReference>
<protein>
    <submittedName>
        <fullName evidence="2">VOC family protein</fullName>
    </submittedName>
</protein>
<keyword evidence="3" id="KW-1185">Reference proteome</keyword>
<name>A0ABN2NXU6_9ACTN</name>
<dbReference type="Pfam" id="PF00903">
    <property type="entry name" value="Glyoxalase"/>
    <property type="match status" value="1"/>
</dbReference>
<dbReference type="InterPro" id="IPR004360">
    <property type="entry name" value="Glyas_Fos-R_dOase_dom"/>
</dbReference>
<feature type="domain" description="Glyoxalase/fosfomycin resistance/dioxygenase" evidence="1">
    <location>
        <begin position="5"/>
        <end position="124"/>
    </location>
</feature>
<dbReference type="PANTHER" id="PTHR33990">
    <property type="entry name" value="PROTEIN YJDN-RELATED"/>
    <property type="match status" value="1"/>
</dbReference>
<dbReference type="InterPro" id="IPR028973">
    <property type="entry name" value="PhnB-like"/>
</dbReference>
<dbReference type="Gene3D" id="3.10.180.10">
    <property type="entry name" value="2,3-Dihydroxybiphenyl 1,2-Dioxygenase, domain 1"/>
    <property type="match status" value="1"/>
</dbReference>
<gene>
    <name evidence="2" type="ORF">GCM10009737_04450</name>
</gene>
<dbReference type="InterPro" id="IPR029068">
    <property type="entry name" value="Glyas_Bleomycin-R_OHBP_Dase"/>
</dbReference>
<dbReference type="SUPFAM" id="SSF54593">
    <property type="entry name" value="Glyoxalase/Bleomycin resistance protein/Dihydroxybiphenyl dioxygenase"/>
    <property type="match status" value="1"/>
</dbReference>
<evidence type="ECO:0000259" key="1">
    <source>
        <dbReference type="Pfam" id="PF00903"/>
    </source>
</evidence>
<organism evidence="2 3">
    <name type="scientific">Nocardioides lentus</name>
    <dbReference type="NCBI Taxonomy" id="338077"/>
    <lineage>
        <taxon>Bacteria</taxon>
        <taxon>Bacillati</taxon>
        <taxon>Actinomycetota</taxon>
        <taxon>Actinomycetes</taxon>
        <taxon>Propionibacteriales</taxon>
        <taxon>Nocardioidaceae</taxon>
        <taxon>Nocardioides</taxon>
    </lineage>
</organism>
<proteinExistence type="predicted"/>
<dbReference type="Proteomes" id="UP001501612">
    <property type="component" value="Unassembled WGS sequence"/>
</dbReference>
<sequence>MNPYLSFAGTAAEALTFYHSVLGGTLDLTRFAEFMPDAGDDADKVMHGQLTASSGHVLMGADVPASMGAPPPNGTVCLSGDDVVLREWFSALAEGGEITVALEKQMWGDEFGELTDAYGVRWMVDLTPPAA</sequence>
<evidence type="ECO:0000313" key="2">
    <source>
        <dbReference type="EMBL" id="GAA1906760.1"/>
    </source>
</evidence>
<comment type="caution">
    <text evidence="2">The sequence shown here is derived from an EMBL/GenBank/DDBJ whole genome shotgun (WGS) entry which is preliminary data.</text>
</comment>
<evidence type="ECO:0000313" key="3">
    <source>
        <dbReference type="Proteomes" id="UP001501612"/>
    </source>
</evidence>
<reference evidence="2 3" key="1">
    <citation type="journal article" date="2019" name="Int. J. Syst. Evol. Microbiol.">
        <title>The Global Catalogue of Microorganisms (GCM) 10K type strain sequencing project: providing services to taxonomists for standard genome sequencing and annotation.</title>
        <authorList>
            <consortium name="The Broad Institute Genomics Platform"/>
            <consortium name="The Broad Institute Genome Sequencing Center for Infectious Disease"/>
            <person name="Wu L."/>
            <person name="Ma J."/>
        </authorList>
    </citation>
    <scope>NUCLEOTIDE SEQUENCE [LARGE SCALE GENOMIC DNA]</scope>
    <source>
        <strain evidence="2 3">JCM 14046</strain>
    </source>
</reference>